<evidence type="ECO:0000313" key="2">
    <source>
        <dbReference type="EMBL" id="ETR66129.1"/>
    </source>
</evidence>
<comment type="caution">
    <text evidence="2">The sequence shown here is derived from an EMBL/GenBank/DDBJ whole genome shotgun (WGS) entry which is preliminary data.</text>
</comment>
<dbReference type="InterPro" id="IPR012340">
    <property type="entry name" value="NA-bd_OB-fold"/>
</dbReference>
<feature type="domain" description="S1 motif" evidence="1">
    <location>
        <begin position="19"/>
        <end position="88"/>
    </location>
</feature>
<dbReference type="GO" id="GO:0003676">
    <property type="term" value="F:nucleic acid binding"/>
    <property type="evidence" value="ECO:0007669"/>
    <property type="project" value="InterPro"/>
</dbReference>
<dbReference type="Pfam" id="PF00575">
    <property type="entry name" value="S1"/>
    <property type="match status" value="1"/>
</dbReference>
<dbReference type="AlphaFoldDB" id="A0A1V1NU65"/>
<dbReference type="Gene3D" id="2.40.50.140">
    <property type="entry name" value="Nucleic acid-binding proteins"/>
    <property type="match status" value="1"/>
</dbReference>
<evidence type="ECO:0000313" key="3">
    <source>
        <dbReference type="Proteomes" id="UP000189670"/>
    </source>
</evidence>
<dbReference type="Proteomes" id="UP000189670">
    <property type="component" value="Unassembled WGS sequence"/>
</dbReference>
<dbReference type="SMART" id="SM00316">
    <property type="entry name" value="S1"/>
    <property type="match status" value="1"/>
</dbReference>
<accession>A0A1V1NU65</accession>
<reference evidence="3" key="1">
    <citation type="submission" date="2012-11" db="EMBL/GenBank/DDBJ databases">
        <authorList>
            <person name="Lucero-Rivera Y.E."/>
            <person name="Tovar-Ramirez D."/>
        </authorList>
    </citation>
    <scope>NUCLEOTIDE SEQUENCE [LARGE SCALE GENOMIC DNA]</scope>
    <source>
        <strain evidence="3">Araruama</strain>
    </source>
</reference>
<dbReference type="InterPro" id="IPR003029">
    <property type="entry name" value="S1_domain"/>
</dbReference>
<dbReference type="SUPFAM" id="SSF50249">
    <property type="entry name" value="Nucleic acid-binding proteins"/>
    <property type="match status" value="1"/>
</dbReference>
<evidence type="ECO:0000259" key="1">
    <source>
        <dbReference type="PROSITE" id="PS50126"/>
    </source>
</evidence>
<gene>
    <name evidence="2" type="ORF">OMM_13214</name>
</gene>
<sequence>MKDAEGDPWIGVNDKFSVGQILDGTIERKEKFGLFVALAPGITGLMPISEIKKHSQASRIERLNLGDSIKVEIKEINLEDRKNFSWNR</sequence>
<dbReference type="EMBL" id="ATBP01002211">
    <property type="protein sequence ID" value="ETR66129.1"/>
    <property type="molecule type" value="Genomic_DNA"/>
</dbReference>
<name>A0A1V1NU65_9BACT</name>
<dbReference type="CDD" id="cd00164">
    <property type="entry name" value="S1_like"/>
    <property type="match status" value="1"/>
</dbReference>
<protein>
    <recommendedName>
        <fullName evidence="1">S1 motif domain-containing protein</fullName>
    </recommendedName>
</protein>
<organism evidence="2 3">
    <name type="scientific">Candidatus Magnetoglobus multicellularis str. Araruama</name>
    <dbReference type="NCBI Taxonomy" id="890399"/>
    <lineage>
        <taxon>Bacteria</taxon>
        <taxon>Pseudomonadati</taxon>
        <taxon>Thermodesulfobacteriota</taxon>
        <taxon>Desulfobacteria</taxon>
        <taxon>Desulfobacterales</taxon>
        <taxon>Desulfobacteraceae</taxon>
        <taxon>Candidatus Magnetoglobus</taxon>
    </lineage>
</organism>
<proteinExistence type="predicted"/>
<dbReference type="PROSITE" id="PS50126">
    <property type="entry name" value="S1"/>
    <property type="match status" value="1"/>
</dbReference>